<evidence type="ECO:0008006" key="5">
    <source>
        <dbReference type="Google" id="ProtNLM"/>
    </source>
</evidence>
<keyword evidence="2" id="KW-0812">Transmembrane</keyword>
<keyword evidence="2" id="KW-0472">Membrane</keyword>
<protein>
    <recommendedName>
        <fullName evidence="5">AB hydrolase-1 domain-containing protein</fullName>
    </recommendedName>
</protein>
<proteinExistence type="predicted"/>
<comment type="caution">
    <text evidence="3">The sequence shown here is derived from an EMBL/GenBank/DDBJ whole genome shotgun (WGS) entry which is preliminary data.</text>
</comment>
<feature type="region of interest" description="Disordered" evidence="1">
    <location>
        <begin position="150"/>
        <end position="182"/>
    </location>
</feature>
<feature type="compositionally biased region" description="Polar residues" evidence="1">
    <location>
        <begin position="150"/>
        <end position="160"/>
    </location>
</feature>
<evidence type="ECO:0000313" key="4">
    <source>
        <dbReference type="Proteomes" id="UP001176517"/>
    </source>
</evidence>
<dbReference type="Proteomes" id="UP001176517">
    <property type="component" value="Unassembled WGS sequence"/>
</dbReference>
<feature type="compositionally biased region" description="Low complexity" evidence="1">
    <location>
        <begin position="161"/>
        <end position="172"/>
    </location>
</feature>
<gene>
    <name evidence="3" type="ORF">OC846_006324</name>
</gene>
<dbReference type="PANTHER" id="PTHR37471:SF1">
    <property type="entry name" value="AB HYDROLASE-1 DOMAIN-CONTAINING PROTEIN"/>
    <property type="match status" value="1"/>
</dbReference>
<dbReference type="EMBL" id="JAPDMZ010000335">
    <property type="protein sequence ID" value="KAK0543700.1"/>
    <property type="molecule type" value="Genomic_DNA"/>
</dbReference>
<accession>A0AAN6GIW6</accession>
<dbReference type="InterPro" id="IPR029058">
    <property type="entry name" value="AB_hydrolase_fold"/>
</dbReference>
<keyword evidence="4" id="KW-1185">Reference proteome</keyword>
<dbReference type="SUPFAM" id="SSF53474">
    <property type="entry name" value="alpha/beta-Hydrolases"/>
    <property type="match status" value="1"/>
</dbReference>
<evidence type="ECO:0000256" key="1">
    <source>
        <dbReference type="SAM" id="MobiDB-lite"/>
    </source>
</evidence>
<dbReference type="PANTHER" id="PTHR37471">
    <property type="entry name" value="UNNAMED PRODUCT"/>
    <property type="match status" value="1"/>
</dbReference>
<reference evidence="3" key="1">
    <citation type="journal article" date="2023" name="PhytoFront">
        <title>Draft Genome Resources of Seven Strains of Tilletia horrida, Causal Agent of Kernel Smut of Rice.</title>
        <authorList>
            <person name="Khanal S."/>
            <person name="Antony Babu S."/>
            <person name="Zhou X.G."/>
        </authorList>
    </citation>
    <scope>NUCLEOTIDE SEQUENCE</scope>
    <source>
        <strain evidence="3">TX6</strain>
    </source>
</reference>
<name>A0AAN6GIW6_9BASI</name>
<sequence>MGVQYKRESTPIWAPRKSRQLSWYLGAFIASAIFLVTPFCWAISIDAVATLAQHRPLAASLFARWVKSAAFRKVFLAYSLVELPFSIWYQLASRRVQQRVRHKPLDRSMLRQLMFQCCAVGTQHFDVARADAADAAAGIDAKQTVLTTQPTQNSKLNGSATTTTRSNNKRNTPPLFPPGTRFDRTTEAEAERLRQRFNNWFFCNSLDEIKRDNVLEWLAWAILESKLAEVQHDVEALELLNDCVDAMESRLRWTFPPGRNHAVKCVQLSIDPVQVMSRPFGFYVVVNAYTFFVEQWIRRAHGVKRVRYGRTDFLVVPPRPAQQGDDPESLPILFLHGLGIGVGQYRFFFKHLVRHRPGAIIVVQPHISASIFDRNFLRPPLKEELTRDVKACILDSDLGKVKGPDGKEDRSFTIVSHSNGSMVHGWMLRAMPGWFKRNILVDPVCFRLWEGAVCNAFVYRKWADAVEVLLGYFVAREIGVAWTIGRFFRWTDMTLWAHEFEAASDDHVHVILAEKDMLVDVPGTVDYLDTAGVPNTVMKGYQHGQPLCVESEGLQTVLRHAKINSAI</sequence>
<keyword evidence="2" id="KW-1133">Transmembrane helix</keyword>
<dbReference type="AlphaFoldDB" id="A0AAN6GIW6"/>
<evidence type="ECO:0000256" key="2">
    <source>
        <dbReference type="SAM" id="Phobius"/>
    </source>
</evidence>
<feature type="transmembrane region" description="Helical" evidence="2">
    <location>
        <begin position="21"/>
        <end position="44"/>
    </location>
</feature>
<dbReference type="Gene3D" id="3.40.50.1820">
    <property type="entry name" value="alpha/beta hydrolase"/>
    <property type="match status" value="1"/>
</dbReference>
<organism evidence="3 4">
    <name type="scientific">Tilletia horrida</name>
    <dbReference type="NCBI Taxonomy" id="155126"/>
    <lineage>
        <taxon>Eukaryota</taxon>
        <taxon>Fungi</taxon>
        <taxon>Dikarya</taxon>
        <taxon>Basidiomycota</taxon>
        <taxon>Ustilaginomycotina</taxon>
        <taxon>Exobasidiomycetes</taxon>
        <taxon>Tilletiales</taxon>
        <taxon>Tilletiaceae</taxon>
        <taxon>Tilletia</taxon>
    </lineage>
</organism>
<evidence type="ECO:0000313" key="3">
    <source>
        <dbReference type="EMBL" id="KAK0543700.1"/>
    </source>
</evidence>